<feature type="binding site" evidence="1">
    <location>
        <position position="345"/>
    </location>
    <ligand>
        <name>Zn(2+)</name>
        <dbReference type="ChEBI" id="CHEBI:29105"/>
        <note>catalytic</note>
    </ligand>
</feature>
<feature type="binding site" evidence="1">
    <location>
        <position position="368"/>
    </location>
    <ligand>
        <name>Zn(2+)</name>
        <dbReference type="ChEBI" id="CHEBI:29105"/>
        <note>catalytic</note>
    </ligand>
</feature>
<dbReference type="GO" id="GO:0008237">
    <property type="term" value="F:metallopeptidase activity"/>
    <property type="evidence" value="ECO:0007669"/>
    <property type="project" value="InterPro"/>
</dbReference>
<dbReference type="SUPFAM" id="SSF55486">
    <property type="entry name" value="Metalloproteases ('zincins'), catalytic domain"/>
    <property type="match status" value="1"/>
</dbReference>
<evidence type="ECO:0000313" key="4">
    <source>
        <dbReference type="EMBL" id="MXV17268.1"/>
    </source>
</evidence>
<dbReference type="RefSeq" id="WP_160908260.1">
    <property type="nucleotide sequence ID" value="NZ_WVHS01000004.1"/>
</dbReference>
<keyword evidence="2" id="KW-0732">Signal</keyword>
<feature type="chain" id="PRO_5029608032" evidence="2">
    <location>
        <begin position="27"/>
        <end position="565"/>
    </location>
</feature>
<keyword evidence="1" id="KW-0862">Zinc</keyword>
<dbReference type="GO" id="GO:0008270">
    <property type="term" value="F:zinc ion binding"/>
    <property type="evidence" value="ECO:0007669"/>
    <property type="project" value="InterPro"/>
</dbReference>
<organism evidence="4 5">
    <name type="scientific">Hufsiella ginkgonis</name>
    <dbReference type="NCBI Taxonomy" id="2695274"/>
    <lineage>
        <taxon>Bacteria</taxon>
        <taxon>Pseudomonadati</taxon>
        <taxon>Bacteroidota</taxon>
        <taxon>Sphingobacteriia</taxon>
        <taxon>Sphingobacteriales</taxon>
        <taxon>Sphingobacteriaceae</taxon>
        <taxon>Hufsiella</taxon>
    </lineage>
</organism>
<dbReference type="Gene3D" id="1.10.390.10">
    <property type="entry name" value="Neutral Protease Domain 2"/>
    <property type="match status" value="1"/>
</dbReference>
<proteinExistence type="predicted"/>
<dbReference type="InterPro" id="IPR014782">
    <property type="entry name" value="Peptidase_M1_dom"/>
</dbReference>
<comment type="caution">
    <text evidence="4">The sequence shown here is derived from an EMBL/GenBank/DDBJ whole genome shotgun (WGS) entry which is preliminary data.</text>
</comment>
<dbReference type="SUPFAM" id="SSF63737">
    <property type="entry name" value="Leukotriene A4 hydrolase N-terminal domain"/>
    <property type="match status" value="1"/>
</dbReference>
<evidence type="ECO:0000313" key="5">
    <source>
        <dbReference type="Proteomes" id="UP000451233"/>
    </source>
</evidence>
<keyword evidence="5" id="KW-1185">Reference proteome</keyword>
<feature type="domain" description="Peptidase M1 membrane alanine aminopeptidase" evidence="3">
    <location>
        <begin position="340"/>
        <end position="480"/>
    </location>
</feature>
<dbReference type="Pfam" id="PF01433">
    <property type="entry name" value="Peptidase_M1"/>
    <property type="match status" value="1"/>
</dbReference>
<name>A0A7K1Y2G3_9SPHI</name>
<dbReference type="PANTHER" id="PTHR45726">
    <property type="entry name" value="LEUKOTRIENE A-4 HYDROLASE"/>
    <property type="match status" value="1"/>
</dbReference>
<evidence type="ECO:0000259" key="3">
    <source>
        <dbReference type="Pfam" id="PF01433"/>
    </source>
</evidence>
<dbReference type="InterPro" id="IPR027268">
    <property type="entry name" value="Peptidase_M4/M1_CTD_sf"/>
</dbReference>
<accession>A0A7K1Y2G3</accession>
<feature type="signal peptide" evidence="2">
    <location>
        <begin position="1"/>
        <end position="26"/>
    </location>
</feature>
<dbReference type="Gene3D" id="2.60.40.1730">
    <property type="entry name" value="tricorn interacting facor f3 domain"/>
    <property type="match status" value="1"/>
</dbReference>
<reference evidence="4 5" key="1">
    <citation type="submission" date="2019-11" db="EMBL/GenBank/DDBJ databases">
        <title>Pedobacter sp. HMF7056 Genome sequencing and assembly.</title>
        <authorList>
            <person name="Kang H."/>
            <person name="Kim H."/>
            <person name="Joh K."/>
        </authorList>
    </citation>
    <scope>NUCLEOTIDE SEQUENCE [LARGE SCALE GENOMIC DNA]</scope>
    <source>
        <strain evidence="4 5">HMF7056</strain>
    </source>
</reference>
<dbReference type="PANTHER" id="PTHR45726:SF3">
    <property type="entry name" value="LEUKOTRIENE A-4 HYDROLASE"/>
    <property type="match status" value="1"/>
</dbReference>
<dbReference type="InterPro" id="IPR042097">
    <property type="entry name" value="Aminopeptidase_N-like_N_sf"/>
</dbReference>
<keyword evidence="1" id="KW-0479">Metal-binding</keyword>
<dbReference type="Proteomes" id="UP000451233">
    <property type="component" value="Unassembled WGS sequence"/>
</dbReference>
<dbReference type="InterPro" id="IPR034015">
    <property type="entry name" value="M1_LTA4H"/>
</dbReference>
<comment type="cofactor">
    <cofactor evidence="1">
        <name>Zn(2+)</name>
        <dbReference type="ChEBI" id="CHEBI:29105"/>
    </cofactor>
    <text evidence="1">Binds 1 zinc ion per subunit.</text>
</comment>
<dbReference type="EMBL" id="WVHS01000004">
    <property type="protein sequence ID" value="MXV17268.1"/>
    <property type="molecule type" value="Genomic_DNA"/>
</dbReference>
<protein>
    <submittedName>
        <fullName evidence="4">M1 family peptidase</fullName>
    </submittedName>
</protein>
<dbReference type="CDD" id="cd09603">
    <property type="entry name" value="M1_APN_like"/>
    <property type="match status" value="1"/>
</dbReference>
<gene>
    <name evidence="4" type="ORF">GS398_18370</name>
</gene>
<dbReference type="AlphaFoldDB" id="A0A7K1Y2G3"/>
<evidence type="ECO:0000256" key="2">
    <source>
        <dbReference type="SAM" id="SignalP"/>
    </source>
</evidence>
<sequence length="565" mass="64208">MANLLKSLFTGALLALVCFVHGGARAQTKPKTYTHADTLRGSLNPERTWWDVMRYDLSFKPDFNNKRITGSNKITYKVVKASAGLKMQIDLMDPLVIDSIVYNNSLPLKFSKEGAVWHVASPAQKPAAINNVIIYYHGKVHEAIRPPWDGGFIFAKDSIGRPYMSVACQGLGASVWYPNKDHQSDEPDKGASLTMTVPDTLVAVANGRMEFKKDNGDGTVTYKYGVVNPISNYCIIPYIGKYVNFKEIYAGEKGPLTLNYWVLDYNLARARPYMPPQVRQMLKSFEYWFGPYPFYEDGYQLIDAAHTGMEHQSAVSYGNQYKFGYRGRDGSGTGWGMKWDFIIIHESGHEWFGNNLTTNDLADMWVHEGFTNYSETLFVDYIFGKEAANQYNKGIRRGIRNDITVIPAYGVNAQGSGDMYPKPSNMLHAIRHGLDNDEQFRAILRGLNKTFYHRTITSAQVERYISAQTKYDFSKVFDQYLRTVQIPRLEYYFKENGRQLAYRYTGCVKGFNLPILLKKAGAPVLRIIPGDEWKTLDLKAGQKEMFTAAAVEDMYYVKTLEVTQP</sequence>
<feature type="binding site" evidence="1">
    <location>
        <position position="349"/>
    </location>
    <ligand>
        <name>Zn(2+)</name>
        <dbReference type="ChEBI" id="CHEBI:29105"/>
        <note>catalytic</note>
    </ligand>
</feature>
<evidence type="ECO:0000256" key="1">
    <source>
        <dbReference type="PIRSR" id="PIRSR634015-3"/>
    </source>
</evidence>